<protein>
    <submittedName>
        <fullName evidence="1">Uncharacterized protein</fullName>
    </submittedName>
</protein>
<organism evidence="1 2">
    <name type="scientific">Zymoseptoria tritici (strain ST99CH_3D7)</name>
    <dbReference type="NCBI Taxonomy" id="1276538"/>
    <lineage>
        <taxon>Eukaryota</taxon>
        <taxon>Fungi</taxon>
        <taxon>Dikarya</taxon>
        <taxon>Ascomycota</taxon>
        <taxon>Pezizomycotina</taxon>
        <taxon>Dothideomycetes</taxon>
        <taxon>Dothideomycetidae</taxon>
        <taxon>Mycosphaerellales</taxon>
        <taxon>Mycosphaerellaceae</taxon>
        <taxon>Zymoseptoria</taxon>
    </lineage>
</organism>
<proteinExistence type="predicted"/>
<dbReference type="EMBL" id="LT853692">
    <property type="protein sequence ID" value="SMQ46345.1"/>
    <property type="molecule type" value="Genomic_DNA"/>
</dbReference>
<accession>A0A1X7RG18</accession>
<keyword evidence="2" id="KW-1185">Reference proteome</keyword>
<name>A0A1X7RG18_ZYMT9</name>
<evidence type="ECO:0000313" key="1">
    <source>
        <dbReference type="EMBL" id="SMQ46345.1"/>
    </source>
</evidence>
<dbReference type="AlphaFoldDB" id="A0A1X7RG18"/>
<reference evidence="1 2" key="1">
    <citation type="submission" date="2016-06" db="EMBL/GenBank/DDBJ databases">
        <authorList>
            <person name="Kjaerup R.B."/>
            <person name="Dalgaard T.S."/>
            <person name="Juul-Madsen H.R."/>
        </authorList>
    </citation>
    <scope>NUCLEOTIDE SEQUENCE [LARGE SCALE GENOMIC DNA]</scope>
</reference>
<evidence type="ECO:0000313" key="2">
    <source>
        <dbReference type="Proteomes" id="UP000215127"/>
    </source>
</evidence>
<sequence>MRATIQRRGYSFHFIHPTSKKPTDNLQPREQSIKISTTAMKVLALALAFLSGVGIASAAGHEGCWTSIKCCNMAGEQHEICNASRCPGGMCDCPDGHCMPQSRSAQRMVFSKRRSAMF</sequence>
<dbReference type="Proteomes" id="UP000215127">
    <property type="component" value="Chromosome 1"/>
</dbReference>
<gene>
    <name evidence="1" type="ORF">ZT3D7_G1491</name>
</gene>